<evidence type="ECO:0000256" key="1">
    <source>
        <dbReference type="SAM" id="MobiDB-lite"/>
    </source>
</evidence>
<feature type="signal peptide" evidence="2">
    <location>
        <begin position="1"/>
        <end position="24"/>
    </location>
</feature>
<reference evidence="3" key="1">
    <citation type="submission" date="2020-04" db="EMBL/GenBank/DDBJ databases">
        <authorList>
            <person name="Alioto T."/>
            <person name="Alioto T."/>
            <person name="Gomez Garrido J."/>
        </authorList>
    </citation>
    <scope>NUCLEOTIDE SEQUENCE</scope>
    <source>
        <strain evidence="3">A484AB</strain>
    </source>
</reference>
<dbReference type="CDD" id="cd00037">
    <property type="entry name" value="CLECT"/>
    <property type="match status" value="1"/>
</dbReference>
<keyword evidence="4" id="KW-1185">Reference proteome</keyword>
<evidence type="ECO:0000313" key="4">
    <source>
        <dbReference type="Proteomes" id="UP001152795"/>
    </source>
</evidence>
<gene>
    <name evidence="3" type="ORF">PACLA_8A049567</name>
</gene>
<comment type="caution">
    <text evidence="3">The sequence shown here is derived from an EMBL/GenBank/DDBJ whole genome shotgun (WGS) entry which is preliminary data.</text>
</comment>
<sequence>MKFVAILIALITVLYWGFIGKAFGESPEVVSEEVVNEDIITTTTIIAASSPYTTVASASDNFAVFKRFIKEENFTEARQFCHGYLNGDLMEIVRLDLIRNETLSLLTGWVGLGLSNSTFRWFNNETASEIMQCFPGPNPNQSHCVFFELSPTTTTAIMTSSSSISIVDTTSSTEQVSPSDSAKTSSVDSIPAASSKRSFTKRQCDAIKFSSDFRYQYTIP</sequence>
<evidence type="ECO:0000256" key="2">
    <source>
        <dbReference type="SAM" id="SignalP"/>
    </source>
</evidence>
<protein>
    <submittedName>
        <fullName evidence="3">Uncharacterized protein</fullName>
    </submittedName>
</protein>
<organism evidence="3 4">
    <name type="scientific">Paramuricea clavata</name>
    <name type="common">Red gorgonian</name>
    <name type="synonym">Violescent sea-whip</name>
    <dbReference type="NCBI Taxonomy" id="317549"/>
    <lineage>
        <taxon>Eukaryota</taxon>
        <taxon>Metazoa</taxon>
        <taxon>Cnidaria</taxon>
        <taxon>Anthozoa</taxon>
        <taxon>Octocorallia</taxon>
        <taxon>Malacalcyonacea</taxon>
        <taxon>Plexauridae</taxon>
        <taxon>Paramuricea</taxon>
    </lineage>
</organism>
<dbReference type="Proteomes" id="UP001152795">
    <property type="component" value="Unassembled WGS sequence"/>
</dbReference>
<dbReference type="AlphaFoldDB" id="A0A6S7GXD3"/>
<feature type="region of interest" description="Disordered" evidence="1">
    <location>
        <begin position="169"/>
        <end position="188"/>
    </location>
</feature>
<feature type="chain" id="PRO_5043870814" evidence="2">
    <location>
        <begin position="25"/>
        <end position="220"/>
    </location>
</feature>
<name>A0A6S7GXD3_PARCT</name>
<dbReference type="InterPro" id="IPR016187">
    <property type="entry name" value="CTDL_fold"/>
</dbReference>
<keyword evidence="2" id="KW-0732">Signal</keyword>
<proteinExistence type="predicted"/>
<feature type="compositionally biased region" description="Polar residues" evidence="1">
    <location>
        <begin position="174"/>
        <end position="188"/>
    </location>
</feature>
<dbReference type="EMBL" id="CACRXK020002911">
    <property type="protein sequence ID" value="CAB3996638.1"/>
    <property type="molecule type" value="Genomic_DNA"/>
</dbReference>
<dbReference type="SUPFAM" id="SSF56436">
    <property type="entry name" value="C-type lectin-like"/>
    <property type="match status" value="1"/>
</dbReference>
<accession>A0A6S7GXD3</accession>
<evidence type="ECO:0000313" key="3">
    <source>
        <dbReference type="EMBL" id="CAB3996638.1"/>
    </source>
</evidence>